<evidence type="ECO:0000313" key="1">
    <source>
        <dbReference type="EMBL" id="ELP32658.1"/>
    </source>
</evidence>
<reference evidence="1 2" key="1">
    <citation type="journal article" date="2013" name="Mar. Genomics">
        <title>Expression of sulfatases in Rhodopirellula baltica and the diversity of sulfatases in the genus Rhodopirellula.</title>
        <authorList>
            <person name="Wegner C.E."/>
            <person name="Richter-Heitmann T."/>
            <person name="Klindworth A."/>
            <person name="Klockow C."/>
            <person name="Richter M."/>
            <person name="Achstetter T."/>
            <person name="Glockner F.O."/>
            <person name="Harder J."/>
        </authorList>
    </citation>
    <scope>NUCLEOTIDE SEQUENCE [LARGE SCALE GENOMIC DNA]</scope>
    <source>
        <strain evidence="1 2">SWK14</strain>
    </source>
</reference>
<comment type="caution">
    <text evidence="1">The sequence shown here is derived from an EMBL/GenBank/DDBJ whole genome shotgun (WGS) entry which is preliminary data.</text>
</comment>
<organism evidence="1 2">
    <name type="scientific">Rhodopirellula baltica SWK14</name>
    <dbReference type="NCBI Taxonomy" id="993516"/>
    <lineage>
        <taxon>Bacteria</taxon>
        <taxon>Pseudomonadati</taxon>
        <taxon>Planctomycetota</taxon>
        <taxon>Planctomycetia</taxon>
        <taxon>Pirellulales</taxon>
        <taxon>Pirellulaceae</taxon>
        <taxon>Rhodopirellula</taxon>
    </lineage>
</organism>
<protein>
    <submittedName>
        <fullName evidence="1">Uncharacterized protein</fullName>
    </submittedName>
</protein>
<dbReference type="AlphaFoldDB" id="L7CF63"/>
<dbReference type="Proteomes" id="UP000010959">
    <property type="component" value="Unassembled WGS sequence"/>
</dbReference>
<dbReference type="EMBL" id="AMWG01000095">
    <property type="protein sequence ID" value="ELP32658.1"/>
    <property type="molecule type" value="Genomic_DNA"/>
</dbReference>
<gene>
    <name evidence="1" type="ORF">RBSWK_03413</name>
</gene>
<name>L7CF63_RHOBT</name>
<proteinExistence type="predicted"/>
<accession>L7CF63</accession>
<evidence type="ECO:0000313" key="2">
    <source>
        <dbReference type="Proteomes" id="UP000010959"/>
    </source>
</evidence>
<sequence>MDSVRCEGDDVMSRVSWAEGARVVWDVVLSSRPIKRAFGTFASNGTYVAAQGLRVF</sequence>